<organism evidence="1 2">
    <name type="scientific">Chitinimonas lacunae</name>
    <dbReference type="NCBI Taxonomy" id="1963018"/>
    <lineage>
        <taxon>Bacteria</taxon>
        <taxon>Pseudomonadati</taxon>
        <taxon>Pseudomonadota</taxon>
        <taxon>Betaproteobacteria</taxon>
        <taxon>Neisseriales</taxon>
        <taxon>Chitinibacteraceae</taxon>
        <taxon>Chitinimonas</taxon>
    </lineage>
</organism>
<sequence length="146" mass="15994">MATLERAIALAATLHAGQVDKAGAPYILHPLRLMLRLPDEAGRIVAVLHDTVEDCGISFDSLRAEGFSEAVIAALDAVTRREGESYEDFIIRAAADPIGRRVKRADLEDNSDLSRIAEPGPHDWVRLEKYRRALSLLDAQPEPPSA</sequence>
<reference evidence="2" key="1">
    <citation type="journal article" date="2019" name="Int. J. Syst. Evol. Microbiol.">
        <title>The Global Catalogue of Microorganisms (GCM) 10K type strain sequencing project: providing services to taxonomists for standard genome sequencing and annotation.</title>
        <authorList>
            <consortium name="The Broad Institute Genomics Platform"/>
            <consortium name="The Broad Institute Genome Sequencing Center for Infectious Disease"/>
            <person name="Wu L."/>
            <person name="Ma J."/>
        </authorList>
    </citation>
    <scope>NUCLEOTIDE SEQUENCE [LARGE SCALE GENOMIC DNA]</scope>
    <source>
        <strain evidence="2">LMG 29894</strain>
    </source>
</reference>
<accession>A0ABV8MNL3</accession>
<gene>
    <name evidence="1" type="ORF">ACFOW7_09075</name>
</gene>
<proteinExistence type="predicted"/>
<dbReference type="Proteomes" id="UP001595791">
    <property type="component" value="Unassembled WGS sequence"/>
</dbReference>
<protein>
    <recommendedName>
        <fullName evidence="3">GTP pyrophosphokinase</fullName>
    </recommendedName>
</protein>
<dbReference type="EMBL" id="JBHSBU010000001">
    <property type="protein sequence ID" value="MFC4159504.1"/>
    <property type="molecule type" value="Genomic_DNA"/>
</dbReference>
<dbReference type="RefSeq" id="WP_378163330.1">
    <property type="nucleotide sequence ID" value="NZ_JBHSBU010000001.1"/>
</dbReference>
<name>A0ABV8MNL3_9NEIS</name>
<evidence type="ECO:0008006" key="3">
    <source>
        <dbReference type="Google" id="ProtNLM"/>
    </source>
</evidence>
<evidence type="ECO:0000313" key="1">
    <source>
        <dbReference type="EMBL" id="MFC4159504.1"/>
    </source>
</evidence>
<keyword evidence="2" id="KW-1185">Reference proteome</keyword>
<dbReference type="SUPFAM" id="SSF109604">
    <property type="entry name" value="HD-domain/PDEase-like"/>
    <property type="match status" value="1"/>
</dbReference>
<evidence type="ECO:0000313" key="2">
    <source>
        <dbReference type="Proteomes" id="UP001595791"/>
    </source>
</evidence>
<dbReference type="Gene3D" id="1.10.3210.10">
    <property type="entry name" value="Hypothetical protein af1432"/>
    <property type="match status" value="1"/>
</dbReference>
<comment type="caution">
    <text evidence="1">The sequence shown here is derived from an EMBL/GenBank/DDBJ whole genome shotgun (WGS) entry which is preliminary data.</text>
</comment>